<evidence type="ECO:0000313" key="3">
    <source>
        <dbReference type="Proteomes" id="UP001157161"/>
    </source>
</evidence>
<dbReference type="InterPro" id="IPR009057">
    <property type="entry name" value="Homeodomain-like_sf"/>
</dbReference>
<reference evidence="2" key="1">
    <citation type="journal article" date="2014" name="Int. J. Syst. Evol. Microbiol.">
        <title>Complete genome sequence of Corynebacterium casei LMG S-19264T (=DSM 44701T), isolated from a smear-ripened cheese.</title>
        <authorList>
            <consortium name="US DOE Joint Genome Institute (JGI-PGF)"/>
            <person name="Walter F."/>
            <person name="Albersmeier A."/>
            <person name="Kalinowski J."/>
            <person name="Ruckert C."/>
        </authorList>
    </citation>
    <scope>NUCLEOTIDE SEQUENCE</scope>
    <source>
        <strain evidence="2">NBRC 112290</strain>
    </source>
</reference>
<sequence length="115" mass="12845">MARVARMYHSRGMRQADIAAELHVSQPRVSRLLKRAVEVGIVHTIVSLPPGVHTDLEEELERAYGLEQAVVVDAGGAGRTSRPRSVPRRRSTSPRPSSAATPWGCPRGRRRCWRR</sequence>
<dbReference type="SUPFAM" id="SSF46689">
    <property type="entry name" value="Homeodomain-like"/>
    <property type="match status" value="1"/>
</dbReference>
<feature type="compositionally biased region" description="Low complexity" evidence="1">
    <location>
        <begin position="93"/>
        <end position="106"/>
    </location>
</feature>
<comment type="caution">
    <text evidence="2">The sequence shown here is derived from an EMBL/GenBank/DDBJ whole genome shotgun (WGS) entry which is preliminary data.</text>
</comment>
<reference evidence="2" key="2">
    <citation type="submission" date="2023-02" db="EMBL/GenBank/DDBJ databases">
        <authorList>
            <person name="Sun Q."/>
            <person name="Mori K."/>
        </authorList>
    </citation>
    <scope>NUCLEOTIDE SEQUENCE</scope>
    <source>
        <strain evidence="2">NBRC 112290</strain>
    </source>
</reference>
<evidence type="ECO:0000256" key="1">
    <source>
        <dbReference type="SAM" id="MobiDB-lite"/>
    </source>
</evidence>
<accession>A0AA38CU75</accession>
<dbReference type="AlphaFoldDB" id="A0AA38CU75"/>
<dbReference type="RefSeq" id="WP_284252735.1">
    <property type="nucleotide sequence ID" value="NZ_BSUM01000001.1"/>
</dbReference>
<protein>
    <recommendedName>
        <fullName evidence="4">MarR family transcriptional regulator</fullName>
    </recommendedName>
</protein>
<feature type="region of interest" description="Disordered" evidence="1">
    <location>
        <begin position="74"/>
        <end position="115"/>
    </location>
</feature>
<dbReference type="Proteomes" id="UP001157161">
    <property type="component" value="Unassembled WGS sequence"/>
</dbReference>
<evidence type="ECO:0008006" key="4">
    <source>
        <dbReference type="Google" id="ProtNLM"/>
    </source>
</evidence>
<dbReference type="Gene3D" id="1.10.10.60">
    <property type="entry name" value="Homeodomain-like"/>
    <property type="match status" value="1"/>
</dbReference>
<evidence type="ECO:0000313" key="2">
    <source>
        <dbReference type="EMBL" id="GMA32484.1"/>
    </source>
</evidence>
<dbReference type="PANTHER" id="PTHR34294">
    <property type="entry name" value="TRANSCRIPTIONAL REGULATOR-RELATED"/>
    <property type="match status" value="1"/>
</dbReference>
<name>A0AA38CU75_9MICO</name>
<gene>
    <name evidence="2" type="ORF">GCM10025875_24760</name>
</gene>
<keyword evidence="3" id="KW-1185">Reference proteome</keyword>
<proteinExistence type="predicted"/>
<feature type="compositionally biased region" description="Basic residues" evidence="1">
    <location>
        <begin position="81"/>
        <end position="92"/>
    </location>
</feature>
<dbReference type="InterPro" id="IPR051054">
    <property type="entry name" value="SorC_transcr_regulators"/>
</dbReference>
<dbReference type="EMBL" id="BSUM01000001">
    <property type="protein sequence ID" value="GMA32484.1"/>
    <property type="molecule type" value="Genomic_DNA"/>
</dbReference>
<organism evidence="2 3">
    <name type="scientific">Litorihabitans aurantiacus</name>
    <dbReference type="NCBI Taxonomy" id="1930061"/>
    <lineage>
        <taxon>Bacteria</taxon>
        <taxon>Bacillati</taxon>
        <taxon>Actinomycetota</taxon>
        <taxon>Actinomycetes</taxon>
        <taxon>Micrococcales</taxon>
        <taxon>Beutenbergiaceae</taxon>
        <taxon>Litorihabitans</taxon>
    </lineage>
</organism>
<dbReference type="PANTHER" id="PTHR34294:SF12">
    <property type="entry name" value="SUGAR-BINDING TRANSCRIPTIONAL REGULATOR"/>
    <property type="match status" value="1"/>
</dbReference>